<gene>
    <name evidence="2" type="ORF">E1163_07120</name>
</gene>
<feature type="transmembrane region" description="Helical" evidence="1">
    <location>
        <begin position="12"/>
        <end position="33"/>
    </location>
</feature>
<evidence type="ECO:0000313" key="2">
    <source>
        <dbReference type="EMBL" id="MTI24711.1"/>
    </source>
</evidence>
<protein>
    <submittedName>
        <fullName evidence="2">Uncharacterized protein</fullName>
    </submittedName>
</protein>
<organism evidence="2 3">
    <name type="scientific">Fulvivirga kasyanovii</name>
    <dbReference type="NCBI Taxonomy" id="396812"/>
    <lineage>
        <taxon>Bacteria</taxon>
        <taxon>Pseudomonadati</taxon>
        <taxon>Bacteroidota</taxon>
        <taxon>Cytophagia</taxon>
        <taxon>Cytophagales</taxon>
        <taxon>Fulvivirgaceae</taxon>
        <taxon>Fulvivirga</taxon>
    </lineage>
</organism>
<sequence>MKNKTLTEIQLLFALIVMVTGLLVSVYIENIILNELSKSLIIVTGLTVVHISSFNNPRDAK</sequence>
<accession>A0ABW9RL55</accession>
<dbReference type="EMBL" id="SMLW01000445">
    <property type="protein sequence ID" value="MTI24711.1"/>
    <property type="molecule type" value="Genomic_DNA"/>
</dbReference>
<evidence type="ECO:0000313" key="3">
    <source>
        <dbReference type="Proteomes" id="UP000798808"/>
    </source>
</evidence>
<comment type="caution">
    <text evidence="2">The sequence shown here is derived from an EMBL/GenBank/DDBJ whole genome shotgun (WGS) entry which is preliminary data.</text>
</comment>
<keyword evidence="1" id="KW-0812">Transmembrane</keyword>
<dbReference type="Proteomes" id="UP000798808">
    <property type="component" value="Unassembled WGS sequence"/>
</dbReference>
<evidence type="ECO:0000256" key="1">
    <source>
        <dbReference type="SAM" id="Phobius"/>
    </source>
</evidence>
<proteinExistence type="predicted"/>
<reference evidence="2 3" key="1">
    <citation type="submission" date="2019-02" db="EMBL/GenBank/DDBJ databases">
        <authorList>
            <person name="Goldberg S.R."/>
            <person name="Haltli B.A."/>
            <person name="Correa H."/>
            <person name="Russell K.G."/>
        </authorList>
    </citation>
    <scope>NUCLEOTIDE SEQUENCE [LARGE SCALE GENOMIC DNA]</scope>
    <source>
        <strain evidence="2 3">JCM 16186</strain>
    </source>
</reference>
<keyword evidence="1" id="KW-0472">Membrane</keyword>
<keyword evidence="1" id="KW-1133">Transmembrane helix</keyword>
<keyword evidence="3" id="KW-1185">Reference proteome</keyword>
<name>A0ABW9RL55_9BACT</name>
<dbReference type="RefSeq" id="WP_155170751.1">
    <property type="nucleotide sequence ID" value="NZ_BAAAFL010000068.1"/>
</dbReference>